<dbReference type="RefSeq" id="WP_106460772.1">
    <property type="nucleotide sequence ID" value="NZ_JBGMEF010000004.1"/>
</dbReference>
<sequence>MEKIRRLASIELPNWDEIPSYGIYKGELLDYLKEVLSPLYVIDRNIITSSMINNYVKLDYIEKPENKKYMRSTIAQLIVITIFKQVISIEDIVKGIEIEIDNFAFKESYQDFVGIFTCAKKDFLNTNNNLNIKVNFKEHRDKVWYYLASSLFTKLYTKISIDESEEK</sequence>
<dbReference type="Pfam" id="PF08876">
    <property type="entry name" value="DUF1836"/>
    <property type="match status" value="1"/>
</dbReference>
<dbReference type="PANTHER" id="PTHR40056:SF1">
    <property type="entry name" value="DUF1836 DOMAIN-CONTAINING PROTEIN"/>
    <property type="match status" value="1"/>
</dbReference>
<proteinExistence type="predicted"/>
<dbReference type="Proteomes" id="UP001637994">
    <property type="component" value="Unassembled WGS sequence"/>
</dbReference>
<organism evidence="1 2">
    <name type="scientific">Anaerococcus kampingae</name>
    <dbReference type="NCBI Taxonomy" id="3115614"/>
    <lineage>
        <taxon>Bacteria</taxon>
        <taxon>Bacillati</taxon>
        <taxon>Bacillota</taxon>
        <taxon>Tissierellia</taxon>
        <taxon>Tissierellales</taxon>
        <taxon>Peptoniphilaceae</taxon>
        <taxon>Anaerococcus</taxon>
    </lineage>
</organism>
<accession>A0ABW9MAJ8</accession>
<name>A0ABW9MAJ8_9FIRM</name>
<evidence type="ECO:0000313" key="1">
    <source>
        <dbReference type="EMBL" id="MFO3666335.1"/>
    </source>
</evidence>
<dbReference type="EMBL" id="JBGMEF010000004">
    <property type="protein sequence ID" value="MFO3666335.1"/>
    <property type="molecule type" value="Genomic_DNA"/>
</dbReference>
<keyword evidence="2" id="KW-1185">Reference proteome</keyword>
<evidence type="ECO:0000313" key="2">
    <source>
        <dbReference type="Proteomes" id="UP001637994"/>
    </source>
</evidence>
<protein>
    <submittedName>
        <fullName evidence="1">DUF1836 domain-containing protein</fullName>
    </submittedName>
</protein>
<comment type="caution">
    <text evidence="1">The sequence shown here is derived from an EMBL/GenBank/DDBJ whole genome shotgun (WGS) entry which is preliminary data.</text>
</comment>
<gene>
    <name evidence="1" type="ORF">ACCQ42_00915</name>
</gene>
<dbReference type="InterPro" id="IPR014975">
    <property type="entry name" value="DUF1836"/>
</dbReference>
<reference evidence="1 2" key="1">
    <citation type="journal article" date="2025" name="Anaerobe">
        <title>Description of Anaerococcus kampingiae sp. nov., Anaerococcus groningensis sp. nov., Anaerococcus martiniensis sp. nov., and Anaerococcus cruorum sp. nov., isolated from human clinical specimens.</title>
        <authorList>
            <person name="Boiten K.E."/>
            <person name="Meijer J."/>
            <person name="van Wezel E.M."/>
            <person name="Veloo A.C.M."/>
        </authorList>
    </citation>
    <scope>NUCLEOTIDE SEQUENCE [LARGE SCALE GENOMIC DNA]</scope>
    <source>
        <strain evidence="1 2">ENR0874</strain>
    </source>
</reference>
<dbReference type="PANTHER" id="PTHR40056">
    <property type="entry name" value="HYPOTHETICAL CYTOSOLIC PROTEIN"/>
    <property type="match status" value="1"/>
</dbReference>